<feature type="non-terminal residue" evidence="5">
    <location>
        <position position="48"/>
    </location>
</feature>
<dbReference type="Proteomes" id="UP000555836">
    <property type="component" value="Unassembled WGS sequence"/>
</dbReference>
<reference evidence="5 6" key="1">
    <citation type="submission" date="2020-04" db="EMBL/GenBank/DDBJ databases">
        <title>Whole-genome sequencing of Vibrio spp. from China reveals different genetic environments of blaCTX-M-14 among diverse lineages.</title>
        <authorList>
            <person name="Zheng Z."/>
            <person name="Ye L."/>
            <person name="Chen S."/>
        </authorList>
    </citation>
    <scope>NUCLEOTIDE SEQUENCE [LARGE SCALE GENOMIC DNA]</scope>
    <source>
        <strain evidence="5 6">Vb0574</strain>
    </source>
</reference>
<dbReference type="GO" id="GO:0003677">
    <property type="term" value="F:DNA binding"/>
    <property type="evidence" value="ECO:0007669"/>
    <property type="project" value="UniProtKB-UniRule"/>
</dbReference>
<dbReference type="InterPro" id="IPR010998">
    <property type="entry name" value="Integrase_recombinase_N"/>
</dbReference>
<gene>
    <name evidence="5" type="ORF">HKB21_05985</name>
</gene>
<dbReference type="Gene3D" id="1.10.150.130">
    <property type="match status" value="1"/>
</dbReference>
<organism evidence="5 6">
    <name type="scientific">Vibrio parahaemolyticus</name>
    <dbReference type="NCBI Taxonomy" id="670"/>
    <lineage>
        <taxon>Bacteria</taxon>
        <taxon>Pseudomonadati</taxon>
        <taxon>Pseudomonadota</taxon>
        <taxon>Gammaproteobacteria</taxon>
        <taxon>Vibrionales</taxon>
        <taxon>Vibrionaceae</taxon>
        <taxon>Vibrio</taxon>
    </lineage>
</organism>
<evidence type="ECO:0000256" key="1">
    <source>
        <dbReference type="ARBA" id="ARBA00022908"/>
    </source>
</evidence>
<dbReference type="GO" id="GO:0015074">
    <property type="term" value="P:DNA integration"/>
    <property type="evidence" value="ECO:0007669"/>
    <property type="project" value="UniProtKB-KW"/>
</dbReference>
<evidence type="ECO:0000256" key="3">
    <source>
        <dbReference type="PROSITE-ProRule" id="PRU01248"/>
    </source>
</evidence>
<evidence type="ECO:0000259" key="4">
    <source>
        <dbReference type="PROSITE" id="PS51900"/>
    </source>
</evidence>
<evidence type="ECO:0000256" key="2">
    <source>
        <dbReference type="ARBA" id="ARBA00023125"/>
    </source>
</evidence>
<dbReference type="InterPro" id="IPR044068">
    <property type="entry name" value="CB"/>
</dbReference>
<keyword evidence="1" id="KW-0229">DNA integration</keyword>
<keyword evidence="2 3" id="KW-0238">DNA-binding</keyword>
<accession>A0A7Y0S2J3</accession>
<comment type="caution">
    <text evidence="5">The sequence shown here is derived from an EMBL/GenBank/DDBJ whole genome shotgun (WGS) entry which is preliminary data.</text>
</comment>
<dbReference type="Pfam" id="PF13495">
    <property type="entry name" value="Phage_int_SAM_4"/>
    <property type="match status" value="1"/>
</dbReference>
<name>A0A7Y0S2J3_VIBPH</name>
<sequence>MNSLIEQVATEIELMGYSQRTRETYCGCLQRIENYFSKSLAQVTDAEL</sequence>
<dbReference type="PROSITE" id="PS51900">
    <property type="entry name" value="CB"/>
    <property type="match status" value="1"/>
</dbReference>
<dbReference type="AlphaFoldDB" id="A0A7Y0S2J3"/>
<feature type="domain" description="Core-binding (CB)" evidence="4">
    <location>
        <begin position="2"/>
        <end position="48"/>
    </location>
</feature>
<proteinExistence type="predicted"/>
<evidence type="ECO:0000313" key="5">
    <source>
        <dbReference type="EMBL" id="NMU25164.1"/>
    </source>
</evidence>
<dbReference type="EMBL" id="JABCLD010000867">
    <property type="protein sequence ID" value="NMU25164.1"/>
    <property type="molecule type" value="Genomic_DNA"/>
</dbReference>
<evidence type="ECO:0000313" key="6">
    <source>
        <dbReference type="Proteomes" id="UP000555836"/>
    </source>
</evidence>
<protein>
    <recommendedName>
        <fullName evidence="4">Core-binding (CB) domain-containing protein</fullName>
    </recommendedName>
</protein>
<dbReference type="InterPro" id="IPR004107">
    <property type="entry name" value="Integrase_SAM-like_N"/>
</dbReference>